<dbReference type="Gene3D" id="3.40.50.720">
    <property type="entry name" value="NAD(P)-binding Rossmann-like Domain"/>
    <property type="match status" value="2"/>
</dbReference>
<protein>
    <recommendedName>
        <fullName evidence="4 9">D-3-phosphoglycerate dehydrogenase</fullName>
        <ecNumber evidence="9">1.1.1.95</ecNumber>
    </recommendedName>
</protein>
<dbReference type="Pfam" id="PF02826">
    <property type="entry name" value="2-Hacid_dh_C"/>
    <property type="match status" value="1"/>
</dbReference>
<dbReference type="InterPro" id="IPR002912">
    <property type="entry name" value="ACT_dom"/>
</dbReference>
<evidence type="ECO:0000259" key="10">
    <source>
        <dbReference type="PROSITE" id="PS51671"/>
    </source>
</evidence>
<dbReference type="SUPFAM" id="SSF55021">
    <property type="entry name" value="ACT-like"/>
    <property type="match status" value="1"/>
</dbReference>
<accession>A0A2K2UC90</accession>
<comment type="catalytic activity">
    <reaction evidence="7">
        <text>(R)-2-hydroxyglutarate + NAD(+) = 2-oxoglutarate + NADH + H(+)</text>
        <dbReference type="Rhea" id="RHEA:49612"/>
        <dbReference type="ChEBI" id="CHEBI:15378"/>
        <dbReference type="ChEBI" id="CHEBI:15801"/>
        <dbReference type="ChEBI" id="CHEBI:16810"/>
        <dbReference type="ChEBI" id="CHEBI:57540"/>
        <dbReference type="ChEBI" id="CHEBI:57945"/>
        <dbReference type="EC" id="1.1.1.399"/>
    </reaction>
</comment>
<comment type="function">
    <text evidence="1">Catalyzes the reversible oxidation of 3-phospho-D-glycerate to 3-phosphonooxypyruvate, the first step of the phosphorylated L-serine biosynthesis pathway. Also catalyzes the reversible oxidation of 2-hydroxyglutarate to 2-oxoglutarate.</text>
</comment>
<evidence type="ECO:0000256" key="8">
    <source>
        <dbReference type="ARBA" id="ARBA00048731"/>
    </source>
</evidence>
<dbReference type="SUPFAM" id="SSF143548">
    <property type="entry name" value="Serine metabolism enzymes domain"/>
    <property type="match status" value="1"/>
</dbReference>
<evidence type="ECO:0000256" key="5">
    <source>
        <dbReference type="ARBA" id="ARBA00023002"/>
    </source>
</evidence>
<keyword evidence="5 9" id="KW-0560">Oxidoreductase</keyword>
<evidence type="ECO:0000313" key="12">
    <source>
        <dbReference type="Proteomes" id="UP000236197"/>
    </source>
</evidence>
<dbReference type="PANTHER" id="PTHR42938:SF47">
    <property type="entry name" value="HYDROXYPYRUVATE REDUCTASE"/>
    <property type="match status" value="1"/>
</dbReference>
<dbReference type="Pfam" id="PF01842">
    <property type="entry name" value="ACT"/>
    <property type="match status" value="1"/>
</dbReference>
<evidence type="ECO:0000256" key="9">
    <source>
        <dbReference type="RuleBase" id="RU363003"/>
    </source>
</evidence>
<dbReference type="Pfam" id="PF19304">
    <property type="entry name" value="PGDH_inter"/>
    <property type="match status" value="1"/>
</dbReference>
<evidence type="ECO:0000256" key="6">
    <source>
        <dbReference type="ARBA" id="ARBA00023027"/>
    </source>
</evidence>
<sequence>MAAKKVLVTEKVADAGLEALRDRGLEVDVRLDMTPEELIATIPDYDALVIRSATKVSRDVIEAAEKLRVIGRAGVVVDSVDLDAATERGIIVCNAPTSNLVSAAEHTMALMLACARNIAQANASMHEGKWERNRFVGTELYEKTLAIFGLGRIGGLVAERAKAFGMKLIGYDPYCSPGRAEQLGVTLYDDVEAILPLADFVTVHLPKTKETIGMFGPDQFARMKDGVILINTARAGIYNVDSLADFLAAGKIGAVGLDVFQDEPCAESPLHEFENAILTPHLSASTVEAQRRAGVQTAEYVAAGLDGSIVPTALNMAPLPPEVMDAVGPYVPACQMMGSILAQMDGEIPQYLKLTAAGSLSTVDLSILVAGTLKGLLSYKRVAMVTPVNAESMAKRHGIKVETLSHADAEGYASAVSIVADGTEIACTLADEAHGARLVSLLGYKLDIAPAGQSLVFEYEDAPGRVGVIGTILGEQGINITTMQICTKPDEQRALVYVNVEGAVDDTVLAELREGVSGLANLWYIRL</sequence>
<dbReference type="CDD" id="cd12173">
    <property type="entry name" value="PGDH_4"/>
    <property type="match status" value="1"/>
</dbReference>
<dbReference type="PROSITE" id="PS00670">
    <property type="entry name" value="D_2_HYDROXYACID_DH_2"/>
    <property type="match status" value="1"/>
</dbReference>
<dbReference type="PANTHER" id="PTHR42938">
    <property type="entry name" value="FORMATE DEHYDROGENASE 1"/>
    <property type="match status" value="1"/>
</dbReference>
<evidence type="ECO:0000256" key="4">
    <source>
        <dbReference type="ARBA" id="ARBA00021582"/>
    </source>
</evidence>
<comment type="catalytic activity">
    <reaction evidence="8 9">
        <text>(2R)-3-phosphoglycerate + NAD(+) = 3-phosphooxypyruvate + NADH + H(+)</text>
        <dbReference type="Rhea" id="RHEA:12641"/>
        <dbReference type="ChEBI" id="CHEBI:15378"/>
        <dbReference type="ChEBI" id="CHEBI:18110"/>
        <dbReference type="ChEBI" id="CHEBI:57540"/>
        <dbReference type="ChEBI" id="CHEBI:57945"/>
        <dbReference type="ChEBI" id="CHEBI:58272"/>
        <dbReference type="EC" id="1.1.1.95"/>
    </reaction>
</comment>
<dbReference type="Proteomes" id="UP000236197">
    <property type="component" value="Unassembled WGS sequence"/>
</dbReference>
<dbReference type="InterPro" id="IPR045626">
    <property type="entry name" value="PGDH_ASB_dom"/>
</dbReference>
<evidence type="ECO:0000256" key="2">
    <source>
        <dbReference type="ARBA" id="ARBA00005216"/>
    </source>
</evidence>
<dbReference type="GO" id="GO:0051287">
    <property type="term" value="F:NAD binding"/>
    <property type="evidence" value="ECO:0007669"/>
    <property type="project" value="UniProtKB-UniRule"/>
</dbReference>
<dbReference type="PROSITE" id="PS51671">
    <property type="entry name" value="ACT"/>
    <property type="match status" value="1"/>
</dbReference>
<dbReference type="GO" id="GO:0004617">
    <property type="term" value="F:phosphoglycerate dehydrogenase activity"/>
    <property type="evidence" value="ECO:0007669"/>
    <property type="project" value="UniProtKB-UniRule"/>
</dbReference>
<dbReference type="FunFam" id="3.40.50.720:FF:000021">
    <property type="entry name" value="D-3-phosphoglycerate dehydrogenase"/>
    <property type="match status" value="1"/>
</dbReference>
<dbReference type="EMBL" id="PPEK01000005">
    <property type="protein sequence ID" value="PNV67808.1"/>
    <property type="molecule type" value="Genomic_DNA"/>
</dbReference>
<name>A0A2K2UC90_9ACTN</name>
<dbReference type="NCBIfam" id="TIGR01327">
    <property type="entry name" value="PGDH"/>
    <property type="match status" value="1"/>
</dbReference>
<dbReference type="AlphaFoldDB" id="A0A2K2UC90"/>
<comment type="pathway">
    <text evidence="2 9">Amino-acid biosynthesis; L-serine biosynthesis; L-serine from 3-phospho-D-glycerate: step 1/3.</text>
</comment>
<keyword evidence="9" id="KW-0718">Serine biosynthesis</keyword>
<keyword evidence="12" id="KW-1185">Reference proteome</keyword>
<dbReference type="InterPro" id="IPR006236">
    <property type="entry name" value="PGDH"/>
</dbReference>
<dbReference type="InterPro" id="IPR006140">
    <property type="entry name" value="D-isomer_DH_NAD-bd"/>
</dbReference>
<organism evidence="11 12">
    <name type="scientific">Enteroscipio rubneri</name>
    <dbReference type="NCBI Taxonomy" id="2070686"/>
    <lineage>
        <taxon>Bacteria</taxon>
        <taxon>Bacillati</taxon>
        <taxon>Actinomycetota</taxon>
        <taxon>Coriobacteriia</taxon>
        <taxon>Eggerthellales</taxon>
        <taxon>Eggerthellaceae</taxon>
        <taxon>Enteroscipio</taxon>
    </lineage>
</organism>
<dbReference type="SUPFAM" id="SSF52283">
    <property type="entry name" value="Formate/glycerate dehydrogenase catalytic domain-like"/>
    <property type="match status" value="1"/>
</dbReference>
<evidence type="ECO:0000256" key="3">
    <source>
        <dbReference type="ARBA" id="ARBA00005854"/>
    </source>
</evidence>
<dbReference type="RefSeq" id="WP_103264862.1">
    <property type="nucleotide sequence ID" value="NZ_CABMLE010000005.1"/>
</dbReference>
<comment type="similarity">
    <text evidence="3 9">Belongs to the D-isomer specific 2-hydroxyacid dehydrogenase family.</text>
</comment>
<dbReference type="InterPro" id="IPR045865">
    <property type="entry name" value="ACT-like_dom_sf"/>
</dbReference>
<dbReference type="InterPro" id="IPR029752">
    <property type="entry name" value="D-isomer_DH_CS1"/>
</dbReference>
<dbReference type="SUPFAM" id="SSF51735">
    <property type="entry name" value="NAD(P)-binding Rossmann-fold domains"/>
    <property type="match status" value="1"/>
</dbReference>
<evidence type="ECO:0000256" key="7">
    <source>
        <dbReference type="ARBA" id="ARBA00048126"/>
    </source>
</evidence>
<dbReference type="InterPro" id="IPR006139">
    <property type="entry name" value="D-isomer_2_OHA_DH_cat_dom"/>
</dbReference>
<dbReference type="InterPro" id="IPR029009">
    <property type="entry name" value="ASB_dom_sf"/>
</dbReference>
<dbReference type="Gene3D" id="3.30.1330.90">
    <property type="entry name" value="D-3-phosphoglycerate dehydrogenase, domain 3"/>
    <property type="match status" value="1"/>
</dbReference>
<dbReference type="OrthoDB" id="9793626at2"/>
<keyword evidence="6 9" id="KW-0520">NAD</keyword>
<dbReference type="Gene3D" id="3.30.70.260">
    <property type="match status" value="1"/>
</dbReference>
<dbReference type="InterPro" id="IPR029753">
    <property type="entry name" value="D-isomer_DH_CS"/>
</dbReference>
<dbReference type="UniPathway" id="UPA00135">
    <property type="reaction ID" value="UER00196"/>
</dbReference>
<dbReference type="InterPro" id="IPR036291">
    <property type="entry name" value="NAD(P)-bd_dom_sf"/>
</dbReference>
<keyword evidence="9" id="KW-0028">Amino-acid biosynthesis</keyword>
<proteinExistence type="inferred from homology"/>
<gene>
    <name evidence="11" type="ORF">C2L71_05905</name>
</gene>
<dbReference type="Pfam" id="PF00389">
    <property type="entry name" value="2-Hacid_dh"/>
    <property type="match status" value="1"/>
</dbReference>
<feature type="domain" description="ACT" evidence="10">
    <location>
        <begin position="454"/>
        <end position="527"/>
    </location>
</feature>
<evidence type="ECO:0000256" key="1">
    <source>
        <dbReference type="ARBA" id="ARBA00003800"/>
    </source>
</evidence>
<evidence type="ECO:0000313" key="11">
    <source>
        <dbReference type="EMBL" id="PNV67808.1"/>
    </source>
</evidence>
<dbReference type="EC" id="1.1.1.95" evidence="9"/>
<comment type="caution">
    <text evidence="11">The sequence shown here is derived from an EMBL/GenBank/DDBJ whole genome shotgun (WGS) entry which is preliminary data.</text>
</comment>
<dbReference type="PROSITE" id="PS00065">
    <property type="entry name" value="D_2_HYDROXYACID_DH_1"/>
    <property type="match status" value="1"/>
</dbReference>
<reference evidence="12" key="1">
    <citation type="submission" date="2018-01" db="EMBL/GenBank/DDBJ databases">
        <title>Rubneribacter badeniensis gen. nov., sp. nov., and Colonibacter rubneri, gen. nov., sp. nov., WGS of new members of the Eggerthellaceae.</title>
        <authorList>
            <person name="Danylec N."/>
            <person name="Stoll D.A."/>
            <person name="Doetsch A."/>
            <person name="Kulling S.E."/>
            <person name="Huch M."/>
        </authorList>
    </citation>
    <scope>NUCLEOTIDE SEQUENCE [LARGE SCALE GENOMIC DNA]</scope>
    <source>
        <strain evidence="12">ResAG-96</strain>
    </source>
</reference>
<dbReference type="GO" id="GO:0006564">
    <property type="term" value="P:L-serine biosynthetic process"/>
    <property type="evidence" value="ECO:0007669"/>
    <property type="project" value="UniProtKB-UniRule"/>
</dbReference>